<evidence type="ECO:0000313" key="3">
    <source>
        <dbReference type="EMBL" id="KNG92816.1"/>
    </source>
</evidence>
<dbReference type="PIRSF" id="PIRSF010312">
    <property type="entry name" value="Sulphur_oxidation_SoxY"/>
    <property type="match status" value="1"/>
</dbReference>
<organism evidence="3 4">
    <name type="scientific">Pseudaestuariivita atlantica</name>
    <dbReference type="NCBI Taxonomy" id="1317121"/>
    <lineage>
        <taxon>Bacteria</taxon>
        <taxon>Pseudomonadati</taxon>
        <taxon>Pseudomonadota</taxon>
        <taxon>Alphaproteobacteria</taxon>
        <taxon>Rhodobacterales</taxon>
        <taxon>Paracoccaceae</taxon>
        <taxon>Pseudaestuariivita</taxon>
    </lineage>
</organism>
<dbReference type="InterPro" id="IPR038162">
    <property type="entry name" value="SoxY_sf"/>
</dbReference>
<feature type="signal peptide" evidence="1">
    <location>
        <begin position="1"/>
        <end position="28"/>
    </location>
</feature>
<name>A0A0L1JM29_9RHOB</name>
<sequence>MDLTRRKILAIGSGTFALASLTGLPAFANQTEEAIAALTGGAEIGEGVITIDAPEIAENGNTVPISVDAPGAAQVTLYADGNPLPAVATFTFGPLSASRSASTRIRLAGTQNVIAIAKMEDGTFQKAQANVKVTIGGCGG</sequence>
<protein>
    <submittedName>
        <fullName evidence="3">Sulfur oxidation protein SoxY</fullName>
    </submittedName>
</protein>
<dbReference type="Pfam" id="PF13501">
    <property type="entry name" value="SoxY"/>
    <property type="match status" value="1"/>
</dbReference>
<accession>A0A0L1JM29</accession>
<comment type="caution">
    <text evidence="3">The sequence shown here is derived from an EMBL/GenBank/DDBJ whole genome shotgun (WGS) entry which is preliminary data.</text>
</comment>
<dbReference type="InterPro" id="IPR032711">
    <property type="entry name" value="SoxY"/>
</dbReference>
<evidence type="ECO:0000313" key="4">
    <source>
        <dbReference type="Proteomes" id="UP000036938"/>
    </source>
</evidence>
<dbReference type="PROSITE" id="PS51318">
    <property type="entry name" value="TAT"/>
    <property type="match status" value="1"/>
</dbReference>
<gene>
    <name evidence="3" type="ORF">ATO11_15215</name>
</gene>
<reference evidence="3 4" key="1">
    <citation type="journal article" date="2015" name="Int. J. Syst. Evol. Microbiol.">
        <title>Aestuariivita atlantica sp. nov., isolated from deep sea sediment of the Atlantic Ocean.</title>
        <authorList>
            <person name="Li G."/>
            <person name="Lai Q."/>
            <person name="Du Y."/>
            <person name="Liu X."/>
            <person name="Sun F."/>
            <person name="Shao Z."/>
        </authorList>
    </citation>
    <scope>NUCLEOTIDE SEQUENCE [LARGE SCALE GENOMIC DNA]</scope>
    <source>
        <strain evidence="3 4">22II-S11-z3</strain>
    </source>
</reference>
<dbReference type="Proteomes" id="UP000036938">
    <property type="component" value="Unassembled WGS sequence"/>
</dbReference>
<dbReference type="EMBL" id="AQQZ01000007">
    <property type="protein sequence ID" value="KNG92816.1"/>
    <property type="molecule type" value="Genomic_DNA"/>
</dbReference>
<dbReference type="STRING" id="1317121.ATO11_15215"/>
<feature type="domain" description="Ig-like SoxY" evidence="2">
    <location>
        <begin position="37"/>
        <end position="138"/>
    </location>
</feature>
<dbReference type="PATRIC" id="fig|1317121.7.peg.3768"/>
<proteinExistence type="predicted"/>
<dbReference type="InterPro" id="IPR016568">
    <property type="entry name" value="Sulphur_oxidation_SoxY"/>
</dbReference>
<feature type="chain" id="PRO_5005554045" evidence="1">
    <location>
        <begin position="29"/>
        <end position="140"/>
    </location>
</feature>
<dbReference type="RefSeq" id="WP_050531763.1">
    <property type="nucleotide sequence ID" value="NZ_AQQZ01000007.1"/>
</dbReference>
<dbReference type="AlphaFoldDB" id="A0A0L1JM29"/>
<keyword evidence="4" id="KW-1185">Reference proteome</keyword>
<dbReference type="NCBIfam" id="TIGR04488">
    <property type="entry name" value="SoxY_true_GGCGG"/>
    <property type="match status" value="1"/>
</dbReference>
<evidence type="ECO:0000256" key="1">
    <source>
        <dbReference type="SAM" id="SignalP"/>
    </source>
</evidence>
<dbReference type="Gene3D" id="2.60.40.2470">
    <property type="entry name" value="SoxY domain"/>
    <property type="match status" value="1"/>
</dbReference>
<dbReference type="OrthoDB" id="9804570at2"/>
<keyword evidence="1" id="KW-0732">Signal</keyword>
<dbReference type="InterPro" id="IPR006311">
    <property type="entry name" value="TAT_signal"/>
</dbReference>
<evidence type="ECO:0000259" key="2">
    <source>
        <dbReference type="Pfam" id="PF13501"/>
    </source>
</evidence>